<evidence type="ECO:0000313" key="2">
    <source>
        <dbReference type="Proteomes" id="UP000663880"/>
    </source>
</evidence>
<dbReference type="OrthoDB" id="6904242at2759"/>
<proteinExistence type="predicted"/>
<dbReference type="Proteomes" id="UP000663880">
    <property type="component" value="Unassembled WGS sequence"/>
</dbReference>
<organism evidence="1 2">
    <name type="scientific">Pieris macdunnoughi</name>
    <dbReference type="NCBI Taxonomy" id="345717"/>
    <lineage>
        <taxon>Eukaryota</taxon>
        <taxon>Metazoa</taxon>
        <taxon>Ecdysozoa</taxon>
        <taxon>Arthropoda</taxon>
        <taxon>Hexapoda</taxon>
        <taxon>Insecta</taxon>
        <taxon>Pterygota</taxon>
        <taxon>Neoptera</taxon>
        <taxon>Endopterygota</taxon>
        <taxon>Lepidoptera</taxon>
        <taxon>Glossata</taxon>
        <taxon>Ditrysia</taxon>
        <taxon>Papilionoidea</taxon>
        <taxon>Pieridae</taxon>
        <taxon>Pierinae</taxon>
        <taxon>Pieris</taxon>
    </lineage>
</organism>
<sequence>MKYRDQSGVLRLVKHQDLATTIDTLTPLIGKNWTSQKLPEDWNRGLLITVPKTGDLSDCSHWRGINLLLAPSEVFCAIILHRSSAAVEPNLRIEQAGFRPNRSCTDQINTLRITLERASEWLGEIYLTFVDFGWLRWSSIWSRLSNIGVPPKIINLVKASLVSDDIQVPRHYFLRLLPTGLCIAHIRTSTAEVWTAPHYG</sequence>
<dbReference type="AlphaFoldDB" id="A0A821NS52"/>
<dbReference type="EMBL" id="CAJOBZ010000005">
    <property type="protein sequence ID" value="CAF4792090.1"/>
    <property type="molecule type" value="Genomic_DNA"/>
</dbReference>
<comment type="caution">
    <text evidence="1">The sequence shown here is derived from an EMBL/GenBank/DDBJ whole genome shotgun (WGS) entry which is preliminary data.</text>
</comment>
<dbReference type="PANTHER" id="PTHR47027:SF25">
    <property type="entry name" value="REVERSE TRANSCRIPTASE DOMAIN-CONTAINING PROTEIN"/>
    <property type="match status" value="1"/>
</dbReference>
<keyword evidence="2" id="KW-1185">Reference proteome</keyword>
<name>A0A821NS52_9NEOP</name>
<accession>A0A821NS52</accession>
<gene>
    <name evidence="1" type="ORF">PMACD_LOCUS2951</name>
</gene>
<reference evidence="1" key="1">
    <citation type="submission" date="2021-02" db="EMBL/GenBank/DDBJ databases">
        <authorList>
            <person name="Steward A R."/>
        </authorList>
    </citation>
    <scope>NUCLEOTIDE SEQUENCE</scope>
</reference>
<protein>
    <recommendedName>
        <fullName evidence="3">Reverse transcriptase domain-containing protein</fullName>
    </recommendedName>
</protein>
<dbReference type="PANTHER" id="PTHR47027">
    <property type="entry name" value="REVERSE TRANSCRIPTASE DOMAIN-CONTAINING PROTEIN"/>
    <property type="match status" value="1"/>
</dbReference>
<evidence type="ECO:0000313" key="1">
    <source>
        <dbReference type="EMBL" id="CAF4792090.1"/>
    </source>
</evidence>
<evidence type="ECO:0008006" key="3">
    <source>
        <dbReference type="Google" id="ProtNLM"/>
    </source>
</evidence>